<dbReference type="AlphaFoldDB" id="A0A2A2HDT5"/>
<evidence type="ECO:0000313" key="3">
    <source>
        <dbReference type="Proteomes" id="UP000217528"/>
    </source>
</evidence>
<proteinExistence type="predicted"/>
<keyword evidence="3" id="KW-1185">Reference proteome</keyword>
<gene>
    <name evidence="1" type="ORF">ASJ82_00640</name>
    <name evidence="2" type="ORF">MSCUN_12070</name>
</gene>
<evidence type="ECO:0000313" key="4">
    <source>
        <dbReference type="Proteomes" id="UP000246004"/>
    </source>
</evidence>
<accession>A0A2A2HDT5</accession>
<dbReference type="EMBL" id="LWMS01000042">
    <property type="protein sequence ID" value="PWL07964.1"/>
    <property type="molecule type" value="Genomic_DNA"/>
</dbReference>
<dbReference type="OrthoDB" id="82544at2157"/>
<organism evidence="1 3">
    <name type="scientific">Methanosphaera cuniculi</name>
    <dbReference type="NCBI Taxonomy" id="1077256"/>
    <lineage>
        <taxon>Archaea</taxon>
        <taxon>Methanobacteriati</taxon>
        <taxon>Methanobacteriota</taxon>
        <taxon>Methanomada group</taxon>
        <taxon>Methanobacteria</taxon>
        <taxon>Methanobacteriales</taxon>
        <taxon>Methanobacteriaceae</taxon>
        <taxon>Methanosphaera</taxon>
    </lineage>
</organism>
<dbReference type="Proteomes" id="UP000217528">
    <property type="component" value="Unassembled WGS sequence"/>
</dbReference>
<sequence length="178" mass="21330">MKKQIQHEVLIKFIETENPRQLDNMLYNFEKHLDELKYEYFLKETENPFIYFIEYPKPNELIKITNTENLKIEDIKEVTCTINNLNHISYTIIEKIRYKITPTDTFKINIHKDSYIPYENIINTHTEITNAICNILYISESSNDPTWDINIHLIGELCAISIKRSNKNRNKFSQYTFT</sequence>
<evidence type="ECO:0000313" key="1">
    <source>
        <dbReference type="EMBL" id="PAV07383.1"/>
    </source>
</evidence>
<protein>
    <submittedName>
        <fullName evidence="1">Uncharacterized protein</fullName>
    </submittedName>
</protein>
<dbReference type="EMBL" id="LMVN01000019">
    <property type="protein sequence ID" value="PAV07383.1"/>
    <property type="molecule type" value="Genomic_DNA"/>
</dbReference>
<reference evidence="1 3" key="2">
    <citation type="journal article" date="2017" name="BMC Genomics">
        <title>Genomic analysis of methanogenic archaea reveals a shift towards energy conservation.</title>
        <authorList>
            <person name="Gilmore S.P."/>
            <person name="Henske J.K."/>
            <person name="Sexton J.A."/>
            <person name="Solomon K.V."/>
            <person name="Seppala S."/>
            <person name="Yoo J.I."/>
            <person name="Huyett L.M."/>
            <person name="Pressman A."/>
            <person name="Cogan J.Z."/>
            <person name="Kivenson V."/>
            <person name="Peng X."/>
            <person name="Tan Y."/>
            <person name="Valentine D.L."/>
            <person name="O'Malley M.A."/>
        </authorList>
    </citation>
    <scope>NUCLEOTIDE SEQUENCE [LARGE SCALE GENOMIC DNA]</scope>
    <source>
        <strain evidence="1 3">1R-7</strain>
    </source>
</reference>
<reference evidence="2 4" key="1">
    <citation type="submission" date="2016-04" db="EMBL/GenBank/DDBJ databases">
        <title>Genome sequence of Methanosphaera cuniculi DSM 4103.</title>
        <authorList>
            <person name="Poehlein A."/>
            <person name="Seedorf H."/>
            <person name="Daniel R."/>
        </authorList>
    </citation>
    <scope>NUCLEOTIDE SEQUENCE [LARGE SCALE GENOMIC DNA]</scope>
    <source>
        <strain evidence="2 4">DSM 4103</strain>
    </source>
</reference>
<evidence type="ECO:0000313" key="2">
    <source>
        <dbReference type="EMBL" id="PWL07964.1"/>
    </source>
</evidence>
<dbReference type="Proteomes" id="UP000246004">
    <property type="component" value="Unassembled WGS sequence"/>
</dbReference>
<comment type="caution">
    <text evidence="1">The sequence shown here is derived from an EMBL/GenBank/DDBJ whole genome shotgun (WGS) entry which is preliminary data.</text>
</comment>
<name>A0A2A2HDT5_9EURY</name>
<dbReference type="RefSeq" id="WP_095608754.1">
    <property type="nucleotide sequence ID" value="NZ_LMVN01000019.1"/>
</dbReference>